<dbReference type="EMBL" id="KZ293453">
    <property type="protein sequence ID" value="PBK64214.1"/>
    <property type="molecule type" value="Genomic_DNA"/>
</dbReference>
<organism evidence="1 2">
    <name type="scientific">Armillaria solidipes</name>
    <dbReference type="NCBI Taxonomy" id="1076256"/>
    <lineage>
        <taxon>Eukaryota</taxon>
        <taxon>Fungi</taxon>
        <taxon>Dikarya</taxon>
        <taxon>Basidiomycota</taxon>
        <taxon>Agaricomycotina</taxon>
        <taxon>Agaricomycetes</taxon>
        <taxon>Agaricomycetidae</taxon>
        <taxon>Agaricales</taxon>
        <taxon>Marasmiineae</taxon>
        <taxon>Physalacriaceae</taxon>
        <taxon>Armillaria</taxon>
    </lineage>
</organism>
<gene>
    <name evidence="1" type="ORF">ARMSODRAFT_477546</name>
</gene>
<protein>
    <submittedName>
        <fullName evidence="1">Uncharacterized protein</fullName>
    </submittedName>
</protein>
<dbReference type="AlphaFoldDB" id="A0A2H3B5S1"/>
<dbReference type="Proteomes" id="UP000218334">
    <property type="component" value="Unassembled WGS sequence"/>
</dbReference>
<sequence length="56" mass="6192">MEMQTILANLILNFEFSLPEGGVEILRFPGSPAVVPIMKGEAHLGSQVPLRVRFLQ</sequence>
<reference evidence="2" key="1">
    <citation type="journal article" date="2017" name="Nat. Ecol. Evol.">
        <title>Genome expansion and lineage-specific genetic innovations in the forest pathogenic fungi Armillaria.</title>
        <authorList>
            <person name="Sipos G."/>
            <person name="Prasanna A.N."/>
            <person name="Walter M.C."/>
            <person name="O'Connor E."/>
            <person name="Balint B."/>
            <person name="Krizsan K."/>
            <person name="Kiss B."/>
            <person name="Hess J."/>
            <person name="Varga T."/>
            <person name="Slot J."/>
            <person name="Riley R."/>
            <person name="Boka B."/>
            <person name="Rigling D."/>
            <person name="Barry K."/>
            <person name="Lee J."/>
            <person name="Mihaltcheva S."/>
            <person name="LaButti K."/>
            <person name="Lipzen A."/>
            <person name="Waldron R."/>
            <person name="Moloney N.M."/>
            <person name="Sperisen C."/>
            <person name="Kredics L."/>
            <person name="Vagvoelgyi C."/>
            <person name="Patrignani A."/>
            <person name="Fitzpatrick D."/>
            <person name="Nagy I."/>
            <person name="Doyle S."/>
            <person name="Anderson J.B."/>
            <person name="Grigoriev I.V."/>
            <person name="Gueldener U."/>
            <person name="Muensterkoetter M."/>
            <person name="Nagy L.G."/>
        </authorList>
    </citation>
    <scope>NUCLEOTIDE SEQUENCE [LARGE SCALE GENOMIC DNA]</scope>
    <source>
        <strain evidence="2">28-4</strain>
    </source>
</reference>
<name>A0A2H3B5S1_9AGAR</name>
<evidence type="ECO:0000313" key="2">
    <source>
        <dbReference type="Proteomes" id="UP000218334"/>
    </source>
</evidence>
<accession>A0A2H3B5S1</accession>
<proteinExistence type="predicted"/>
<evidence type="ECO:0000313" key="1">
    <source>
        <dbReference type="EMBL" id="PBK64214.1"/>
    </source>
</evidence>
<keyword evidence="2" id="KW-1185">Reference proteome</keyword>